<dbReference type="AlphaFoldDB" id="A0A371EV47"/>
<dbReference type="EMBL" id="QJKJ01011939">
    <property type="protein sequence ID" value="RDX69856.1"/>
    <property type="molecule type" value="Genomic_DNA"/>
</dbReference>
<dbReference type="OrthoDB" id="5835829at2759"/>
<evidence type="ECO:0000256" key="5">
    <source>
        <dbReference type="RuleBase" id="RU362057"/>
    </source>
</evidence>
<dbReference type="PROSITE" id="PS00375">
    <property type="entry name" value="UDPGT"/>
    <property type="match status" value="1"/>
</dbReference>
<gene>
    <name evidence="6" type="primary">UGT84B1</name>
    <name evidence="6" type="ORF">CR513_50972</name>
</gene>
<comment type="caution">
    <text evidence="6">The sequence shown here is derived from an EMBL/GenBank/DDBJ whole genome shotgun (WGS) entry which is preliminary data.</text>
</comment>
<dbReference type="Gene3D" id="3.40.50.2000">
    <property type="entry name" value="Glycogen Phosphorylase B"/>
    <property type="match status" value="2"/>
</dbReference>
<keyword evidence="7" id="KW-1185">Reference proteome</keyword>
<evidence type="ECO:0000313" key="6">
    <source>
        <dbReference type="EMBL" id="RDX69856.1"/>
    </source>
</evidence>
<name>A0A371EV47_MUCPR</name>
<dbReference type="SUPFAM" id="SSF53756">
    <property type="entry name" value="UDP-Glycosyltransferase/glycogen phosphorylase"/>
    <property type="match status" value="1"/>
</dbReference>
<evidence type="ECO:0000256" key="3">
    <source>
        <dbReference type="ARBA" id="ARBA00022679"/>
    </source>
</evidence>
<proteinExistence type="inferred from homology"/>
<keyword evidence="3 4" id="KW-0808">Transferase</keyword>
<dbReference type="PANTHER" id="PTHR11926:SF1441">
    <property type="entry name" value="GLYCOSYLTRANSFERASE"/>
    <property type="match status" value="1"/>
</dbReference>
<dbReference type="Pfam" id="PF00201">
    <property type="entry name" value="UDPGT"/>
    <property type="match status" value="1"/>
</dbReference>
<keyword evidence="2 4" id="KW-0328">Glycosyltransferase</keyword>
<comment type="similarity">
    <text evidence="1 4">Belongs to the UDP-glycosyltransferase family.</text>
</comment>
<dbReference type="InterPro" id="IPR035595">
    <property type="entry name" value="UDP_glycos_trans_CS"/>
</dbReference>
<feature type="non-terminal residue" evidence="6">
    <location>
        <position position="1"/>
    </location>
</feature>
<evidence type="ECO:0000256" key="4">
    <source>
        <dbReference type="RuleBase" id="RU003718"/>
    </source>
</evidence>
<dbReference type="Proteomes" id="UP000257109">
    <property type="component" value="Unassembled WGS sequence"/>
</dbReference>
<dbReference type="FunFam" id="3.40.50.2000:FF:000019">
    <property type="entry name" value="Glycosyltransferase"/>
    <property type="match status" value="1"/>
</dbReference>
<evidence type="ECO:0000256" key="1">
    <source>
        <dbReference type="ARBA" id="ARBA00009995"/>
    </source>
</evidence>
<accession>A0A371EV47</accession>
<dbReference type="PANTHER" id="PTHR11926">
    <property type="entry name" value="GLUCOSYL/GLUCURONOSYL TRANSFERASES"/>
    <property type="match status" value="1"/>
</dbReference>
<evidence type="ECO:0000256" key="2">
    <source>
        <dbReference type="ARBA" id="ARBA00022676"/>
    </source>
</evidence>
<dbReference type="InterPro" id="IPR002213">
    <property type="entry name" value="UDP_glucos_trans"/>
</dbReference>
<dbReference type="GO" id="GO:0080044">
    <property type="term" value="F:quercetin 7-O-glucosyltransferase activity"/>
    <property type="evidence" value="ECO:0007669"/>
    <property type="project" value="TreeGrafter"/>
</dbReference>
<dbReference type="STRING" id="157652.A0A371EV47"/>
<dbReference type="GO" id="GO:0080043">
    <property type="term" value="F:quercetin 3-O-glucosyltransferase activity"/>
    <property type="evidence" value="ECO:0007669"/>
    <property type="project" value="TreeGrafter"/>
</dbReference>
<protein>
    <recommendedName>
        <fullName evidence="5">Glycosyltransferase</fullName>
        <ecNumber evidence="5">2.4.1.-</ecNumber>
    </recommendedName>
</protein>
<dbReference type="CDD" id="cd03784">
    <property type="entry name" value="GT1_Gtf-like"/>
    <property type="match status" value="1"/>
</dbReference>
<dbReference type="FunFam" id="3.40.50.2000:FF:000101">
    <property type="entry name" value="Glycosyltransferase"/>
    <property type="match status" value="1"/>
</dbReference>
<reference evidence="6" key="1">
    <citation type="submission" date="2018-05" db="EMBL/GenBank/DDBJ databases">
        <title>Draft genome of Mucuna pruriens seed.</title>
        <authorList>
            <person name="Nnadi N.E."/>
            <person name="Vos R."/>
            <person name="Hasami M.H."/>
            <person name="Devisetty U.K."/>
            <person name="Aguiy J.C."/>
        </authorList>
    </citation>
    <scope>NUCLEOTIDE SEQUENCE [LARGE SCALE GENOMIC DNA]</scope>
    <source>
        <strain evidence="6">JCA_2017</strain>
    </source>
</reference>
<organism evidence="6 7">
    <name type="scientific">Mucuna pruriens</name>
    <name type="common">Velvet bean</name>
    <name type="synonym">Dolichos pruriens</name>
    <dbReference type="NCBI Taxonomy" id="157652"/>
    <lineage>
        <taxon>Eukaryota</taxon>
        <taxon>Viridiplantae</taxon>
        <taxon>Streptophyta</taxon>
        <taxon>Embryophyta</taxon>
        <taxon>Tracheophyta</taxon>
        <taxon>Spermatophyta</taxon>
        <taxon>Magnoliopsida</taxon>
        <taxon>eudicotyledons</taxon>
        <taxon>Gunneridae</taxon>
        <taxon>Pentapetalae</taxon>
        <taxon>rosids</taxon>
        <taxon>fabids</taxon>
        <taxon>Fabales</taxon>
        <taxon>Fabaceae</taxon>
        <taxon>Papilionoideae</taxon>
        <taxon>50 kb inversion clade</taxon>
        <taxon>NPAAA clade</taxon>
        <taxon>indigoferoid/millettioid clade</taxon>
        <taxon>Phaseoleae</taxon>
        <taxon>Mucuna</taxon>
    </lineage>
</organism>
<sequence>MASENKGELHVLLVAFSAQGHINPLLRLGKSLLTRGLHVTLATTEIVYHRVFKSSMDDSATVPSCITTNGIQVIFFSDGFGSGQDQKPTNPDHYMELIGKIGPISLSNVIKKHFLDNSKRLACIINNPFVPWVADVAGSFNIPCACLWIQPCALYSIYYHFYNNLNHFPTLDDPQISVQIPGLPLLQPQDLPSFLLPSNPFGSMSKVLCEMFQHMNKIKWVLANSFHELEKEVIDSMAKICPIRTVGPLVPPSLLGQDESQDAEIEMWKPQDSCMEWLDQRNPSSVIYVSFGSLIVLSLKQLESIAKALKNSNRSFLWVIKPREGEEALPLPEGFVEETKEKGMVVSWCPQAKVLSHPAIACFLTHCGWNSMLEAITAGTPMIGYPQWTDQPTNAKLISDVFRLGIRLTQENDGFVATEELQRAFQQIFAAEEFKTNASNLKRAARDAVAHAGSSDRNIQSFVDEIIGAKVY</sequence>
<evidence type="ECO:0000313" key="7">
    <source>
        <dbReference type="Proteomes" id="UP000257109"/>
    </source>
</evidence>
<dbReference type="EC" id="2.4.1.-" evidence="5"/>